<evidence type="ECO:0000256" key="1">
    <source>
        <dbReference type="SAM" id="Coils"/>
    </source>
</evidence>
<feature type="signal peptide" evidence="3">
    <location>
        <begin position="1"/>
        <end position="26"/>
    </location>
</feature>
<evidence type="ECO:0000256" key="2">
    <source>
        <dbReference type="SAM" id="MobiDB-lite"/>
    </source>
</evidence>
<feature type="region of interest" description="Disordered" evidence="2">
    <location>
        <begin position="74"/>
        <end position="127"/>
    </location>
</feature>
<dbReference type="RefSeq" id="WP_316657372.1">
    <property type="nucleotide sequence ID" value="NZ_CATYWO010000002.1"/>
</dbReference>
<accession>A0ABM9JAA2</accession>
<keyword evidence="3" id="KW-0732">Signal</keyword>
<organism evidence="4 5">
    <name type="scientific">Ralstonia condita</name>
    <dbReference type="NCBI Taxonomy" id="3058600"/>
    <lineage>
        <taxon>Bacteria</taxon>
        <taxon>Pseudomonadati</taxon>
        <taxon>Pseudomonadota</taxon>
        <taxon>Betaproteobacteria</taxon>
        <taxon>Burkholderiales</taxon>
        <taxon>Burkholderiaceae</taxon>
        <taxon>Ralstonia</taxon>
    </lineage>
</organism>
<sequence>MGHQRTAVACAVACWSLLPATTWAQAQTGDSAFDARLARLSRIIEHQQKVIQALEERVTDLELVRVRGRGVGGVRAQAASQPAPSGTAKGSVQAPSAALVAQSGNAPPASESTTAARPDPNEKPRIQSKDLVFQSEHAPLFERRFTLDTGISYSYYDRRNLALSGFLALDAIFLGQINLVQTKANLTTFDVTGRYGFTDRLSADFTVPAVYRSSTFFSGGAGGASSTVSEADKTSAGIGDVSAGLYYQLLKESADWPDIVGSFRLRAPTGRSPFGIKLIQADANNNNLIIDQQLPTGNGVWSGTLGLSFLKTYDPVVLFANASYTYYVPRSFADLSSTEGVVQPGKVKLGDTITLGGGLALALNDRTALTMAYSTAFSGNTRITPDGGTEQSVVGSKTNVGTMTFGISHVLTKNLSISATLAMGLTPDAPNYVFTLRFPYTW</sequence>
<feature type="coiled-coil region" evidence="1">
    <location>
        <begin position="37"/>
        <end position="64"/>
    </location>
</feature>
<gene>
    <name evidence="4" type="ORF">LMG7141_01956</name>
</gene>
<feature type="chain" id="PRO_5046257171" description="Transporter" evidence="3">
    <location>
        <begin position="27"/>
        <end position="442"/>
    </location>
</feature>
<keyword evidence="5" id="KW-1185">Reference proteome</keyword>
<evidence type="ECO:0000256" key="3">
    <source>
        <dbReference type="SAM" id="SignalP"/>
    </source>
</evidence>
<evidence type="ECO:0000313" key="4">
    <source>
        <dbReference type="EMBL" id="CAJ0787565.1"/>
    </source>
</evidence>
<name>A0ABM9JAA2_9RALS</name>
<keyword evidence="1" id="KW-0175">Coiled coil</keyword>
<protein>
    <recommendedName>
        <fullName evidence="6">Transporter</fullName>
    </recommendedName>
</protein>
<feature type="compositionally biased region" description="Polar residues" evidence="2">
    <location>
        <begin position="78"/>
        <end position="94"/>
    </location>
</feature>
<evidence type="ECO:0000313" key="5">
    <source>
        <dbReference type="Proteomes" id="UP001189616"/>
    </source>
</evidence>
<dbReference type="Proteomes" id="UP001189616">
    <property type="component" value="Unassembled WGS sequence"/>
</dbReference>
<dbReference type="EMBL" id="CATYWO010000002">
    <property type="protein sequence ID" value="CAJ0787565.1"/>
    <property type="molecule type" value="Genomic_DNA"/>
</dbReference>
<reference evidence="4 5" key="1">
    <citation type="submission" date="2023-07" db="EMBL/GenBank/DDBJ databases">
        <authorList>
            <person name="Peeters C."/>
        </authorList>
    </citation>
    <scope>NUCLEOTIDE SEQUENCE [LARGE SCALE GENOMIC DNA]</scope>
    <source>
        <strain evidence="4 5">LMG 7141</strain>
    </source>
</reference>
<evidence type="ECO:0008006" key="6">
    <source>
        <dbReference type="Google" id="ProtNLM"/>
    </source>
</evidence>
<comment type="caution">
    <text evidence="4">The sequence shown here is derived from an EMBL/GenBank/DDBJ whole genome shotgun (WGS) entry which is preliminary data.</text>
</comment>
<proteinExistence type="predicted"/>
<feature type="compositionally biased region" description="Polar residues" evidence="2">
    <location>
        <begin position="102"/>
        <end position="115"/>
    </location>
</feature>